<evidence type="ECO:0000259" key="2">
    <source>
        <dbReference type="Pfam" id="PF06580"/>
    </source>
</evidence>
<dbReference type="Proteomes" id="UP000598971">
    <property type="component" value="Unassembled WGS sequence"/>
</dbReference>
<reference evidence="3" key="1">
    <citation type="submission" date="2019-10" db="EMBL/GenBank/DDBJ databases">
        <title>Draft genome sequence of Panacibacter sp. KCS-6.</title>
        <authorList>
            <person name="Yim K.J."/>
        </authorList>
    </citation>
    <scope>NUCLEOTIDE SEQUENCE</scope>
    <source>
        <strain evidence="3">KCS-6</strain>
    </source>
</reference>
<dbReference type="GO" id="GO:0016020">
    <property type="term" value="C:membrane"/>
    <property type="evidence" value="ECO:0007669"/>
    <property type="project" value="InterPro"/>
</dbReference>
<protein>
    <submittedName>
        <fullName evidence="3">Sensor histidine kinase</fullName>
    </submittedName>
</protein>
<dbReference type="InterPro" id="IPR010559">
    <property type="entry name" value="Sig_transdc_His_kin_internal"/>
</dbReference>
<organism evidence="3 4">
    <name type="scientific">Limnovirga soli</name>
    <dbReference type="NCBI Taxonomy" id="2656915"/>
    <lineage>
        <taxon>Bacteria</taxon>
        <taxon>Pseudomonadati</taxon>
        <taxon>Bacteroidota</taxon>
        <taxon>Chitinophagia</taxon>
        <taxon>Chitinophagales</taxon>
        <taxon>Chitinophagaceae</taxon>
        <taxon>Limnovirga</taxon>
    </lineage>
</organism>
<proteinExistence type="predicted"/>
<keyword evidence="3" id="KW-0418">Kinase</keyword>
<dbReference type="Gene3D" id="3.30.565.10">
    <property type="entry name" value="Histidine kinase-like ATPase, C-terminal domain"/>
    <property type="match status" value="1"/>
</dbReference>
<feature type="transmembrane region" description="Helical" evidence="1">
    <location>
        <begin position="99"/>
        <end position="124"/>
    </location>
</feature>
<dbReference type="EMBL" id="WHPF01000007">
    <property type="protein sequence ID" value="NNV56132.1"/>
    <property type="molecule type" value="Genomic_DNA"/>
</dbReference>
<feature type="transmembrane region" description="Helical" evidence="1">
    <location>
        <begin position="6"/>
        <end position="26"/>
    </location>
</feature>
<keyword evidence="3" id="KW-0808">Transferase</keyword>
<feature type="transmembrane region" description="Helical" evidence="1">
    <location>
        <begin position="33"/>
        <end position="50"/>
    </location>
</feature>
<name>A0A8J8JRQ7_9BACT</name>
<evidence type="ECO:0000313" key="3">
    <source>
        <dbReference type="EMBL" id="NNV56132.1"/>
    </source>
</evidence>
<dbReference type="GO" id="GO:0000155">
    <property type="term" value="F:phosphorelay sensor kinase activity"/>
    <property type="evidence" value="ECO:0007669"/>
    <property type="project" value="InterPro"/>
</dbReference>
<evidence type="ECO:0000313" key="4">
    <source>
        <dbReference type="Proteomes" id="UP000598971"/>
    </source>
</evidence>
<accession>A0A8J8JRQ7</accession>
<dbReference type="PANTHER" id="PTHR34220:SF7">
    <property type="entry name" value="SENSOR HISTIDINE KINASE YPDA"/>
    <property type="match status" value="1"/>
</dbReference>
<keyword evidence="1" id="KW-0472">Membrane</keyword>
<keyword evidence="1" id="KW-0812">Transmembrane</keyword>
<dbReference type="AlphaFoldDB" id="A0A8J8JRQ7"/>
<dbReference type="SUPFAM" id="SSF55874">
    <property type="entry name" value="ATPase domain of HSP90 chaperone/DNA topoisomerase II/histidine kinase"/>
    <property type="match status" value="1"/>
</dbReference>
<feature type="domain" description="Signal transduction histidine kinase internal region" evidence="2">
    <location>
        <begin position="205"/>
        <end position="283"/>
    </location>
</feature>
<gene>
    <name evidence="3" type="ORF">GD597_11735</name>
</gene>
<keyword evidence="1" id="KW-1133">Transmembrane helix</keyword>
<feature type="transmembrane region" description="Helical" evidence="1">
    <location>
        <begin position="168"/>
        <end position="191"/>
    </location>
</feature>
<evidence type="ECO:0000256" key="1">
    <source>
        <dbReference type="SAM" id="Phobius"/>
    </source>
</evidence>
<feature type="transmembrane region" description="Helical" evidence="1">
    <location>
        <begin position="70"/>
        <end position="87"/>
    </location>
</feature>
<dbReference type="PANTHER" id="PTHR34220">
    <property type="entry name" value="SENSOR HISTIDINE KINASE YPDA"/>
    <property type="match status" value="1"/>
</dbReference>
<dbReference type="Pfam" id="PF06580">
    <property type="entry name" value="His_kinase"/>
    <property type="match status" value="1"/>
</dbReference>
<comment type="caution">
    <text evidence="3">The sequence shown here is derived from an EMBL/GenBank/DDBJ whole genome shotgun (WGS) entry which is preliminary data.</text>
</comment>
<sequence length="393" mass="44581">MKLLVSASNMLVFSEWLCLAYIFALMKKGKLPILIHVTSCITFLCLPILVAPDFPRSADILHSIPTQERMLAYLLLIGYFYLNYFVLIPKLYNIRRFRLFGLLTVLCFVLVSVVPAAIISHSYLKGTAPANMPLMGEQGKKDLPPDWLENPPTAPNPQRMPPPYNDDLGLMITQYLFIFLAVAFFSGVLNINNRLKDTEAKKFQAELMYLKSQINPHFLFNTLNSIYSLAIEKSDNTPIAIVKLSEMMRYVLNEAETDFVPLEKELAYISNYIALQKIRFEDAVKINFRVEGSLQGKKIAPLVIIPFIENAFKYGVNAEDDAVIDIVIQQQQQALHLMVLNKKVIIQKSGQERTGLGIQNTRDRLALLYPGAHVLTIENNSAEFIVHLTIQLQ</sequence>
<keyword evidence="4" id="KW-1185">Reference proteome</keyword>
<dbReference type="InterPro" id="IPR050640">
    <property type="entry name" value="Bact_2-comp_sensor_kinase"/>
</dbReference>
<dbReference type="InterPro" id="IPR036890">
    <property type="entry name" value="HATPase_C_sf"/>
</dbReference>